<organism evidence="2 3">
    <name type="scientific">Serratia marcescens</name>
    <dbReference type="NCBI Taxonomy" id="615"/>
    <lineage>
        <taxon>Bacteria</taxon>
        <taxon>Pseudomonadati</taxon>
        <taxon>Pseudomonadota</taxon>
        <taxon>Gammaproteobacteria</taxon>
        <taxon>Enterobacterales</taxon>
        <taxon>Yersiniaceae</taxon>
        <taxon>Serratia</taxon>
    </lineage>
</organism>
<dbReference type="Gene3D" id="1.10.10.10">
    <property type="entry name" value="Winged helix-like DNA-binding domain superfamily/Winged helix DNA-binding domain"/>
    <property type="match status" value="1"/>
</dbReference>
<keyword evidence="1" id="KW-1133">Transmembrane helix</keyword>
<evidence type="ECO:0008006" key="4">
    <source>
        <dbReference type="Google" id="ProtNLM"/>
    </source>
</evidence>
<keyword evidence="1" id="KW-0812">Transmembrane</keyword>
<keyword evidence="1" id="KW-0472">Membrane</keyword>
<dbReference type="OrthoDB" id="6591689at2"/>
<sequence>MSFLQSVWVNYGFVASNAGLNNYISELRKAFIALEMNREVIKTIPKLGFRMSADIQSVVKTERKESSENGIVERIYEDNRKEPAPLSPGLKDLQIAPEKPVVTQQEQIDSIPPRRGRRALEFKAVMFALPLVLALLVLFFLFTTKANNQAQKNLLYQEGLCKVFTLGADKGTEEMVIRAKKQISDIDINCQRDKHDLFYVEQHPDSNVINRVFIAVCNPVGSDEYSSCTNYKYNQVVIK</sequence>
<comment type="caution">
    <text evidence="2">The sequence shown here is derived from an EMBL/GenBank/DDBJ whole genome shotgun (WGS) entry which is preliminary data.</text>
</comment>
<dbReference type="AlphaFoldDB" id="A0A1Q4NUM2"/>
<dbReference type="EMBL" id="MJAO01000033">
    <property type="protein sequence ID" value="OKB64585.1"/>
    <property type="molecule type" value="Genomic_DNA"/>
</dbReference>
<dbReference type="RefSeq" id="WP_073534643.1">
    <property type="nucleotide sequence ID" value="NZ_MJAO01000033.1"/>
</dbReference>
<accession>A0A1Q4NUM2</accession>
<dbReference type="InterPro" id="IPR036388">
    <property type="entry name" value="WH-like_DNA-bd_sf"/>
</dbReference>
<proteinExistence type="predicted"/>
<dbReference type="Proteomes" id="UP000185770">
    <property type="component" value="Unassembled WGS sequence"/>
</dbReference>
<evidence type="ECO:0000313" key="2">
    <source>
        <dbReference type="EMBL" id="OKB64585.1"/>
    </source>
</evidence>
<reference evidence="2 3" key="1">
    <citation type="submission" date="2016-09" db="EMBL/GenBank/DDBJ databases">
        <title>Serratia marcescens MSU-97 and epiphytic antimycotic-producing bacteria.</title>
        <authorList>
            <person name="Matilla M.A."/>
        </authorList>
    </citation>
    <scope>NUCLEOTIDE SEQUENCE [LARGE SCALE GENOMIC DNA]</scope>
    <source>
        <strain evidence="2 3">MSU-97</strain>
    </source>
</reference>
<evidence type="ECO:0000313" key="3">
    <source>
        <dbReference type="Proteomes" id="UP000185770"/>
    </source>
</evidence>
<protein>
    <recommendedName>
        <fullName evidence="4">OmpR/PhoB-type domain-containing protein</fullName>
    </recommendedName>
</protein>
<name>A0A1Q4NUM2_SERMA</name>
<evidence type="ECO:0000256" key="1">
    <source>
        <dbReference type="SAM" id="Phobius"/>
    </source>
</evidence>
<gene>
    <name evidence="2" type="ORF">BHU62_21910</name>
</gene>
<feature type="transmembrane region" description="Helical" evidence="1">
    <location>
        <begin position="124"/>
        <end position="142"/>
    </location>
</feature>